<proteinExistence type="predicted"/>
<gene>
    <name evidence="2" type="ORF">R1sor_008592</name>
</gene>
<dbReference type="AlphaFoldDB" id="A0ABD3HVZ0"/>
<accession>A0ABD3HVZ0</accession>
<comment type="caution">
    <text evidence="2">The sequence shown here is derived from an EMBL/GenBank/DDBJ whole genome shotgun (WGS) entry which is preliminary data.</text>
</comment>
<evidence type="ECO:0000256" key="1">
    <source>
        <dbReference type="SAM" id="MobiDB-lite"/>
    </source>
</evidence>
<name>A0ABD3HVZ0_9MARC</name>
<feature type="compositionally biased region" description="Gly residues" evidence="1">
    <location>
        <begin position="88"/>
        <end position="120"/>
    </location>
</feature>
<evidence type="ECO:0000313" key="2">
    <source>
        <dbReference type="EMBL" id="KAL3694941.1"/>
    </source>
</evidence>
<dbReference type="Proteomes" id="UP001633002">
    <property type="component" value="Unassembled WGS sequence"/>
</dbReference>
<evidence type="ECO:0000313" key="3">
    <source>
        <dbReference type="Proteomes" id="UP001633002"/>
    </source>
</evidence>
<sequence>MRERFALENPAGGNGSSTLRERDQVPSVVLSKRMNFRSNALHHNGSREASRKEAGGSAMHDGDRGDVERAGQAGRVEEVKRGGREGEGGVVGGLRGVAGGEGGLDNDGAGARGVTGGGDSGQKIEGLHDGA</sequence>
<feature type="region of interest" description="Disordered" evidence="1">
    <location>
        <begin position="1"/>
        <end position="131"/>
    </location>
</feature>
<protein>
    <submittedName>
        <fullName evidence="2">Uncharacterized protein</fullName>
    </submittedName>
</protein>
<organism evidence="2 3">
    <name type="scientific">Riccia sorocarpa</name>
    <dbReference type="NCBI Taxonomy" id="122646"/>
    <lineage>
        <taxon>Eukaryota</taxon>
        <taxon>Viridiplantae</taxon>
        <taxon>Streptophyta</taxon>
        <taxon>Embryophyta</taxon>
        <taxon>Marchantiophyta</taxon>
        <taxon>Marchantiopsida</taxon>
        <taxon>Marchantiidae</taxon>
        <taxon>Marchantiales</taxon>
        <taxon>Ricciaceae</taxon>
        <taxon>Riccia</taxon>
    </lineage>
</organism>
<reference evidence="2 3" key="1">
    <citation type="submission" date="2024-09" db="EMBL/GenBank/DDBJ databases">
        <title>Chromosome-scale assembly of Riccia sorocarpa.</title>
        <authorList>
            <person name="Paukszto L."/>
        </authorList>
    </citation>
    <scope>NUCLEOTIDE SEQUENCE [LARGE SCALE GENOMIC DNA]</scope>
    <source>
        <strain evidence="2">LP-2024</strain>
        <tissue evidence="2">Aerial parts of the thallus</tissue>
    </source>
</reference>
<keyword evidence="3" id="KW-1185">Reference proteome</keyword>
<dbReference type="EMBL" id="JBJQOH010000003">
    <property type="protein sequence ID" value="KAL3694941.1"/>
    <property type="molecule type" value="Genomic_DNA"/>
</dbReference>
<feature type="compositionally biased region" description="Basic and acidic residues" evidence="1">
    <location>
        <begin position="45"/>
        <end position="87"/>
    </location>
</feature>